<protein>
    <submittedName>
        <fullName evidence="1">Uncharacterized protein</fullName>
    </submittedName>
</protein>
<comment type="caution">
    <text evidence="1">The sequence shown here is derived from an EMBL/GenBank/DDBJ whole genome shotgun (WGS) entry which is preliminary data.</text>
</comment>
<name>A0A7X5YGM7_9BACT</name>
<evidence type="ECO:0000313" key="2">
    <source>
        <dbReference type="Proteomes" id="UP000576368"/>
    </source>
</evidence>
<dbReference type="EMBL" id="JAATLI010000022">
    <property type="protein sequence ID" value="NJC20764.1"/>
    <property type="molecule type" value="Genomic_DNA"/>
</dbReference>
<dbReference type="AlphaFoldDB" id="A0A7X5YGM7"/>
<proteinExistence type="predicted"/>
<dbReference type="Proteomes" id="UP000576368">
    <property type="component" value="Unassembled WGS sequence"/>
</dbReference>
<evidence type="ECO:0000313" key="1">
    <source>
        <dbReference type="EMBL" id="NJC20764.1"/>
    </source>
</evidence>
<accession>A0A7X5YGM7</accession>
<gene>
    <name evidence="1" type="ORF">GGR15_004423</name>
</gene>
<organism evidence="1 2">
    <name type="scientific">Butyricimonas paravirosa</name>
    <dbReference type="NCBI Taxonomy" id="1472417"/>
    <lineage>
        <taxon>Bacteria</taxon>
        <taxon>Pseudomonadati</taxon>
        <taxon>Bacteroidota</taxon>
        <taxon>Bacteroidia</taxon>
        <taxon>Bacteroidales</taxon>
        <taxon>Odoribacteraceae</taxon>
        <taxon>Butyricimonas</taxon>
    </lineage>
</organism>
<sequence length="45" mass="5417">MRKEGIYTLFETLSRMSTKILISFLNDTSKMEKHKQHLPLSRDYE</sequence>
<reference evidence="1 2" key="1">
    <citation type="submission" date="2020-03" db="EMBL/GenBank/DDBJ databases">
        <title>Genomic Encyclopedia of Type Strains, Phase IV (KMG-IV): sequencing the most valuable type-strain genomes for metagenomic binning, comparative biology and taxonomic classification.</title>
        <authorList>
            <person name="Goeker M."/>
        </authorList>
    </citation>
    <scope>NUCLEOTIDE SEQUENCE [LARGE SCALE GENOMIC DNA]</scope>
    <source>
        <strain evidence="1 2">DSM 105722</strain>
    </source>
</reference>